<evidence type="ECO:0000313" key="3">
    <source>
        <dbReference type="Proteomes" id="UP000466730"/>
    </source>
</evidence>
<accession>A0A844B2S2</accession>
<dbReference type="EMBL" id="WJPO01000007">
    <property type="protein sequence ID" value="MRH20676.1"/>
    <property type="molecule type" value="Genomic_DNA"/>
</dbReference>
<evidence type="ECO:0000313" key="2">
    <source>
        <dbReference type="EMBL" id="MRH20676.1"/>
    </source>
</evidence>
<sequence>MIGPIANALCTLTGGVLGSFAGHRLSEATRARLVLVLGLAAMGMGVAMIVRVHALPPVIMALLVGTVAGELLRIESRLTGAAGALRRLIDRLVPPMGGQGLPAAAHADRLVAVLVLFVASGTGIFGAMNEGITGDPSILLVKAMLDLVTAGIFAAELGLSVAAIAVPQLVAQMGFLLLGMWIMPMLTPAMVADFSSLGGIIMLATGLRICAIAPFPVANMLPGLLLVMPLSALMG</sequence>
<dbReference type="InterPro" id="IPR007563">
    <property type="entry name" value="DUF554"/>
</dbReference>
<feature type="transmembrane region" description="Helical" evidence="1">
    <location>
        <begin position="148"/>
        <end position="166"/>
    </location>
</feature>
<feature type="transmembrane region" description="Helical" evidence="1">
    <location>
        <begin position="197"/>
        <end position="227"/>
    </location>
</feature>
<reference evidence="2 3" key="1">
    <citation type="submission" date="2019-11" db="EMBL/GenBank/DDBJ databases">
        <title>Draft Whole-Genome sequence of the marine photosynthetic bacterium Rhodovulum strictum DSM 11289.</title>
        <authorList>
            <person name="Kyndt J.A."/>
            <person name="Meyer T.E."/>
        </authorList>
    </citation>
    <scope>NUCLEOTIDE SEQUENCE [LARGE SCALE GENOMIC DNA]</scope>
    <source>
        <strain evidence="2 3">DSM 11289</strain>
    </source>
</reference>
<name>A0A844B2S2_9RHOB</name>
<protein>
    <submittedName>
        <fullName evidence="2">DUF554 family protein</fullName>
    </submittedName>
</protein>
<dbReference type="PANTHER" id="PTHR36111">
    <property type="entry name" value="INNER MEMBRANE PROTEIN-RELATED"/>
    <property type="match status" value="1"/>
</dbReference>
<dbReference type="OrthoDB" id="9797976at2"/>
<comment type="caution">
    <text evidence="2">The sequence shown here is derived from an EMBL/GenBank/DDBJ whole genome shotgun (WGS) entry which is preliminary data.</text>
</comment>
<proteinExistence type="predicted"/>
<feature type="transmembrane region" description="Helical" evidence="1">
    <location>
        <begin position="33"/>
        <end position="52"/>
    </location>
</feature>
<keyword evidence="3" id="KW-1185">Reference proteome</keyword>
<gene>
    <name evidence="2" type="ORF">GH815_06700</name>
</gene>
<organism evidence="2 3">
    <name type="scientific">Rhodovulum strictum</name>
    <dbReference type="NCBI Taxonomy" id="58314"/>
    <lineage>
        <taxon>Bacteria</taxon>
        <taxon>Pseudomonadati</taxon>
        <taxon>Pseudomonadota</taxon>
        <taxon>Alphaproteobacteria</taxon>
        <taxon>Rhodobacterales</taxon>
        <taxon>Paracoccaceae</taxon>
        <taxon>Rhodovulum</taxon>
    </lineage>
</organism>
<evidence type="ECO:0000256" key="1">
    <source>
        <dbReference type="SAM" id="Phobius"/>
    </source>
</evidence>
<feature type="transmembrane region" description="Helical" evidence="1">
    <location>
        <begin position="110"/>
        <end position="128"/>
    </location>
</feature>
<dbReference type="PANTHER" id="PTHR36111:SF2">
    <property type="entry name" value="INNER MEMBRANE PROTEIN"/>
    <property type="match status" value="1"/>
</dbReference>
<keyword evidence="1" id="KW-1133">Transmembrane helix</keyword>
<keyword evidence="1" id="KW-0472">Membrane</keyword>
<dbReference type="RefSeq" id="WP_153747983.1">
    <property type="nucleotide sequence ID" value="NZ_BAAADI010000049.1"/>
</dbReference>
<dbReference type="Proteomes" id="UP000466730">
    <property type="component" value="Unassembled WGS sequence"/>
</dbReference>
<dbReference type="AlphaFoldDB" id="A0A844B2S2"/>
<dbReference type="Pfam" id="PF04474">
    <property type="entry name" value="DUF554"/>
    <property type="match status" value="1"/>
</dbReference>
<keyword evidence="1" id="KW-0812">Transmembrane</keyword>